<dbReference type="Proteomes" id="UP000683429">
    <property type="component" value="Chromosome"/>
</dbReference>
<dbReference type="EMBL" id="CP076607">
    <property type="protein sequence ID" value="QWU13386.1"/>
    <property type="molecule type" value="Genomic_DNA"/>
</dbReference>
<dbReference type="RefSeq" id="WP_036600897.1">
    <property type="nucleotide sequence ID" value="NZ_CP076607.1"/>
</dbReference>
<evidence type="ECO:0000313" key="1">
    <source>
        <dbReference type="EMBL" id="QWU13386.1"/>
    </source>
</evidence>
<protein>
    <submittedName>
        <fullName evidence="2">Uncharacterized protein</fullName>
    </submittedName>
</protein>
<sequence length="124" mass="14912">MIEFLPHIDPKKYIKWMEGGRYKELASYVWGEEYNTIYSSVQLDAYLDLFIKKAADQRYSYEESFLIREFVLKLTRFIKKMKVREERNMKLAKAKSTSKGNISIKFDYYSLRNLKKPFLGTLIR</sequence>
<organism evidence="2 3">
    <name type="scientific">Paenibacillus sophorae</name>
    <dbReference type="NCBI Taxonomy" id="1333845"/>
    <lineage>
        <taxon>Bacteria</taxon>
        <taxon>Bacillati</taxon>
        <taxon>Bacillota</taxon>
        <taxon>Bacilli</taxon>
        <taxon>Bacillales</taxon>
        <taxon>Paenibacillaceae</taxon>
        <taxon>Paenibacillus</taxon>
    </lineage>
</organism>
<dbReference type="AlphaFoldDB" id="A0A1H8JKG7"/>
<reference evidence="1 4" key="2">
    <citation type="submission" date="2021-06" db="EMBL/GenBank/DDBJ databases">
        <title>Whole genome sequence of Paenibacillus sophorae DSM23020 for comparative genomics.</title>
        <authorList>
            <person name="Kim M.-J."/>
            <person name="Lee G."/>
            <person name="Shin J.-H."/>
        </authorList>
    </citation>
    <scope>NUCLEOTIDE SEQUENCE [LARGE SCALE GENOMIC DNA]</scope>
    <source>
        <strain evidence="1 4">DSM 23020</strain>
    </source>
</reference>
<dbReference type="EMBL" id="FODH01000003">
    <property type="protein sequence ID" value="SEN81005.1"/>
    <property type="molecule type" value="Genomic_DNA"/>
</dbReference>
<dbReference type="STRING" id="1333845.SAMN04487895_10352"/>
<proteinExistence type="predicted"/>
<evidence type="ECO:0000313" key="2">
    <source>
        <dbReference type="EMBL" id="SEN81005.1"/>
    </source>
</evidence>
<reference evidence="2 3" key="1">
    <citation type="submission" date="2016-10" db="EMBL/GenBank/DDBJ databases">
        <authorList>
            <person name="de Groot N.N."/>
        </authorList>
    </citation>
    <scope>NUCLEOTIDE SEQUENCE [LARGE SCALE GENOMIC DNA]</scope>
    <source>
        <strain evidence="2 3">CGMCC 1.10238</strain>
    </source>
</reference>
<name>A0A1H8JKG7_9BACL</name>
<gene>
    <name evidence="1" type="ORF">KP014_15405</name>
    <name evidence="2" type="ORF">SAMN04487895_10352</name>
</gene>
<evidence type="ECO:0000313" key="3">
    <source>
        <dbReference type="Proteomes" id="UP000198809"/>
    </source>
</evidence>
<accession>A0A1H8JKG7</accession>
<evidence type="ECO:0000313" key="4">
    <source>
        <dbReference type="Proteomes" id="UP000683429"/>
    </source>
</evidence>
<keyword evidence="4" id="KW-1185">Reference proteome</keyword>
<dbReference type="Proteomes" id="UP000198809">
    <property type="component" value="Unassembled WGS sequence"/>
</dbReference>